<evidence type="ECO:0000256" key="2">
    <source>
        <dbReference type="ARBA" id="ARBA00022527"/>
    </source>
</evidence>
<evidence type="ECO:0000256" key="1">
    <source>
        <dbReference type="ARBA" id="ARBA00012513"/>
    </source>
</evidence>
<gene>
    <name evidence="10" type="ORF">NP493_127g03012</name>
</gene>
<dbReference type="PROSITE" id="PS50011">
    <property type="entry name" value="PROTEIN_KINASE_DOM"/>
    <property type="match status" value="1"/>
</dbReference>
<keyword evidence="3" id="KW-0808">Transferase</keyword>
<keyword evidence="11" id="KW-1185">Reference proteome</keyword>
<name>A0AAD9P5N6_RIDPI</name>
<proteinExistence type="predicted"/>
<dbReference type="Gene3D" id="1.10.510.10">
    <property type="entry name" value="Transferase(Phosphotransferase) domain 1"/>
    <property type="match status" value="1"/>
</dbReference>
<dbReference type="PANTHER" id="PTHR24363">
    <property type="entry name" value="SERINE/THREONINE PROTEIN KINASE"/>
    <property type="match status" value="1"/>
</dbReference>
<feature type="domain" description="Protein kinase" evidence="9">
    <location>
        <begin position="4"/>
        <end position="279"/>
    </location>
</feature>
<dbReference type="SUPFAM" id="SSF56112">
    <property type="entry name" value="Protein kinase-like (PK-like)"/>
    <property type="match status" value="1"/>
</dbReference>
<evidence type="ECO:0000256" key="6">
    <source>
        <dbReference type="ARBA" id="ARBA00022840"/>
    </source>
</evidence>
<dbReference type="InterPro" id="IPR008271">
    <property type="entry name" value="Ser/Thr_kinase_AS"/>
</dbReference>
<evidence type="ECO:0000256" key="4">
    <source>
        <dbReference type="ARBA" id="ARBA00022741"/>
    </source>
</evidence>
<dbReference type="InterPro" id="IPR016024">
    <property type="entry name" value="ARM-type_fold"/>
</dbReference>
<evidence type="ECO:0000259" key="9">
    <source>
        <dbReference type="PROSITE" id="PS50011"/>
    </source>
</evidence>
<evidence type="ECO:0000256" key="8">
    <source>
        <dbReference type="ARBA" id="ARBA00048679"/>
    </source>
</evidence>
<keyword evidence="4" id="KW-0547">Nucleotide-binding</keyword>
<dbReference type="SMART" id="SM00185">
    <property type="entry name" value="ARM"/>
    <property type="match status" value="3"/>
</dbReference>
<dbReference type="EC" id="2.7.11.1" evidence="1"/>
<dbReference type="GO" id="GO:0005524">
    <property type="term" value="F:ATP binding"/>
    <property type="evidence" value="ECO:0007669"/>
    <property type="project" value="UniProtKB-KW"/>
</dbReference>
<dbReference type="InterPro" id="IPR000225">
    <property type="entry name" value="Armadillo"/>
</dbReference>
<dbReference type="AlphaFoldDB" id="A0AAD9P5N6"/>
<keyword evidence="5" id="KW-0418">Kinase</keyword>
<evidence type="ECO:0000256" key="5">
    <source>
        <dbReference type="ARBA" id="ARBA00022777"/>
    </source>
</evidence>
<evidence type="ECO:0000313" key="11">
    <source>
        <dbReference type="Proteomes" id="UP001209878"/>
    </source>
</evidence>
<dbReference type="PROSITE" id="PS00108">
    <property type="entry name" value="PROTEIN_KINASE_ST"/>
    <property type="match status" value="1"/>
</dbReference>
<dbReference type="Proteomes" id="UP001209878">
    <property type="component" value="Unassembled WGS sequence"/>
</dbReference>
<dbReference type="PANTHER" id="PTHR24363:SF0">
    <property type="entry name" value="SERINE_THREONINE KINASE LIKE DOMAIN CONTAINING 1"/>
    <property type="match status" value="1"/>
</dbReference>
<keyword evidence="6" id="KW-0067">ATP-binding</keyword>
<dbReference type="Gene3D" id="1.25.10.10">
    <property type="entry name" value="Leucine-rich Repeat Variant"/>
    <property type="match status" value="1"/>
</dbReference>
<evidence type="ECO:0000256" key="7">
    <source>
        <dbReference type="ARBA" id="ARBA00047899"/>
    </source>
</evidence>
<comment type="caution">
    <text evidence="10">The sequence shown here is derived from an EMBL/GenBank/DDBJ whole genome shotgun (WGS) entry which is preliminary data.</text>
</comment>
<dbReference type="InterPro" id="IPR011009">
    <property type="entry name" value="Kinase-like_dom_sf"/>
</dbReference>
<accession>A0AAD9P5N6</accession>
<evidence type="ECO:0000313" key="10">
    <source>
        <dbReference type="EMBL" id="KAK2188609.1"/>
    </source>
</evidence>
<dbReference type="SUPFAM" id="SSF48371">
    <property type="entry name" value="ARM repeat"/>
    <property type="match status" value="1"/>
</dbReference>
<dbReference type="InterPro" id="IPR011989">
    <property type="entry name" value="ARM-like"/>
</dbReference>
<dbReference type="Pfam" id="PF00069">
    <property type="entry name" value="Pkinase"/>
    <property type="match status" value="1"/>
</dbReference>
<dbReference type="InterPro" id="IPR000719">
    <property type="entry name" value="Prot_kinase_dom"/>
</dbReference>
<organism evidence="10 11">
    <name type="scientific">Ridgeia piscesae</name>
    <name type="common">Tubeworm</name>
    <dbReference type="NCBI Taxonomy" id="27915"/>
    <lineage>
        <taxon>Eukaryota</taxon>
        <taxon>Metazoa</taxon>
        <taxon>Spiralia</taxon>
        <taxon>Lophotrochozoa</taxon>
        <taxon>Annelida</taxon>
        <taxon>Polychaeta</taxon>
        <taxon>Sedentaria</taxon>
        <taxon>Canalipalpata</taxon>
        <taxon>Sabellida</taxon>
        <taxon>Siboglinidae</taxon>
        <taxon>Ridgeia</taxon>
    </lineage>
</organism>
<keyword evidence="2" id="KW-0723">Serine/threonine-protein kinase</keyword>
<evidence type="ECO:0000256" key="3">
    <source>
        <dbReference type="ARBA" id="ARBA00022679"/>
    </source>
</evidence>
<dbReference type="GO" id="GO:0004674">
    <property type="term" value="F:protein serine/threonine kinase activity"/>
    <property type="evidence" value="ECO:0007669"/>
    <property type="project" value="UniProtKB-KW"/>
</dbReference>
<comment type="catalytic activity">
    <reaction evidence="7">
        <text>L-threonyl-[protein] + ATP = O-phospho-L-threonyl-[protein] + ADP + H(+)</text>
        <dbReference type="Rhea" id="RHEA:46608"/>
        <dbReference type="Rhea" id="RHEA-COMP:11060"/>
        <dbReference type="Rhea" id="RHEA-COMP:11605"/>
        <dbReference type="ChEBI" id="CHEBI:15378"/>
        <dbReference type="ChEBI" id="CHEBI:30013"/>
        <dbReference type="ChEBI" id="CHEBI:30616"/>
        <dbReference type="ChEBI" id="CHEBI:61977"/>
        <dbReference type="ChEBI" id="CHEBI:456216"/>
        <dbReference type="EC" id="2.7.11.1"/>
    </reaction>
</comment>
<comment type="catalytic activity">
    <reaction evidence="8">
        <text>L-seryl-[protein] + ATP = O-phospho-L-seryl-[protein] + ADP + H(+)</text>
        <dbReference type="Rhea" id="RHEA:17989"/>
        <dbReference type="Rhea" id="RHEA-COMP:9863"/>
        <dbReference type="Rhea" id="RHEA-COMP:11604"/>
        <dbReference type="ChEBI" id="CHEBI:15378"/>
        <dbReference type="ChEBI" id="CHEBI:29999"/>
        <dbReference type="ChEBI" id="CHEBI:30616"/>
        <dbReference type="ChEBI" id="CHEBI:83421"/>
        <dbReference type="ChEBI" id="CHEBI:456216"/>
        <dbReference type="EC" id="2.7.11.1"/>
    </reaction>
</comment>
<dbReference type="SMART" id="SM00220">
    <property type="entry name" value="S_TKc"/>
    <property type="match status" value="1"/>
</dbReference>
<dbReference type="EMBL" id="JAODUO010000127">
    <property type="protein sequence ID" value="KAK2188609.1"/>
    <property type="molecule type" value="Genomic_DNA"/>
</dbReference>
<protein>
    <recommendedName>
        <fullName evidence="1">non-specific serine/threonine protein kinase</fullName>
        <ecNumber evidence="1">2.7.11.1</ecNumber>
    </recommendedName>
</protein>
<sequence>MENYRILERLGKGAQGAVYLAENKSDGKDYVLKQVECKDENEANQAFKEAMTLKSLRHTNVCSYKEFFVMWSKEISAMFVCIVMDYYPKGDLGHLLRMAREKGTTISEEKIQNWLGQIISALVFVHKNNVIHRDLKPSNIFIDGDRLIIGDFGVATVIGDVRTKTRTAVVSVEKYVEVKTGSMNWMAPEVFDHAYDERSDMWSVGCILLEIVTCGIIPTVEEIAGKLSEIKHNEKALDELLERVGHKYSVDLVIVIKDMLQRDFTVRPTTADMAERSYIKDCIAIYPNLMTAIKKQEASDTNPQRPIPIDKGIDAVTEYLTDFIGHDDSVRQALYALSHMTKEDGSTISSVSKKVISGVMKRYLHDDQILKLSLQIFRHIVPMANAGDVLFTAETSNVIIEAMMENPESLDIQKSAVGLLMALAADDVASPAIGQCGGVRAIVTTMKTFNHQVDVVTACCNALWTLGVCEDNARIMVEERCIVDVVNALERHIQSVPLVAAASITLMSLLLEEESMAIATQLNIVSLLLTALSEHIKEAKVVRNVCMTLATIVEEDAETYCSEENAFKLLMNQQDEDNQTSGLSVIVASYEHHKDNGDVVENIVGLLKELVNYTEIRAEMKHLKIGERVLAPISKHFKDNPVSDNSYYSLTFSFA</sequence>
<reference evidence="10" key="1">
    <citation type="journal article" date="2023" name="Mol. Biol. Evol.">
        <title>Third-Generation Sequencing Reveals the Adaptive Role of the Epigenome in Three Deep-Sea Polychaetes.</title>
        <authorList>
            <person name="Perez M."/>
            <person name="Aroh O."/>
            <person name="Sun Y."/>
            <person name="Lan Y."/>
            <person name="Juniper S.K."/>
            <person name="Young C.R."/>
            <person name="Angers B."/>
            <person name="Qian P.Y."/>
        </authorList>
    </citation>
    <scope>NUCLEOTIDE SEQUENCE</scope>
    <source>
        <strain evidence="10">R07B-5</strain>
    </source>
</reference>